<dbReference type="InterPro" id="IPR020568">
    <property type="entry name" value="Ribosomal_Su5_D2-typ_SF"/>
</dbReference>
<protein>
    <recommendedName>
        <fullName evidence="10">DNA topoisomerase 6 subunit B</fullName>
        <ecNumber evidence="10">5.6.2.2</ecNumber>
    </recommendedName>
</protein>
<dbReference type="EC" id="5.6.2.2" evidence="10"/>
<dbReference type="FunFam" id="3.30.230.10:FF:000050">
    <property type="entry name" value="DNA topoisomerase 6 subunit B"/>
    <property type="match status" value="1"/>
</dbReference>
<feature type="domain" description="DNA topoisomerase VI subunit B transducer" evidence="13">
    <location>
        <begin position="794"/>
        <end position="953"/>
    </location>
</feature>
<evidence type="ECO:0000256" key="5">
    <source>
        <dbReference type="ARBA" id="ARBA00022840"/>
    </source>
</evidence>
<dbReference type="AlphaFoldDB" id="A0A6N2K672"/>
<feature type="binding site" evidence="10">
    <location>
        <begin position="577"/>
        <end position="578"/>
    </location>
    <ligand>
        <name>ATP</name>
        <dbReference type="ChEBI" id="CHEBI:30616"/>
    </ligand>
</feature>
<dbReference type="PANTHER" id="PTHR48444:SF1">
    <property type="entry name" value="DNA TOPOISOMERASE 6 SUBUNIT B"/>
    <property type="match status" value="1"/>
</dbReference>
<keyword evidence="6 10" id="KW-0799">Topoisomerase</keyword>
<evidence type="ECO:0000256" key="1">
    <source>
        <dbReference type="ARBA" id="ARBA00004123"/>
    </source>
</evidence>
<evidence type="ECO:0000256" key="3">
    <source>
        <dbReference type="ARBA" id="ARBA00022741"/>
    </source>
</evidence>
<keyword evidence="9 10" id="KW-0539">Nucleus</keyword>
<evidence type="ECO:0000256" key="11">
    <source>
        <dbReference type="SAM" id="MobiDB-lite"/>
    </source>
</evidence>
<dbReference type="Gene3D" id="1.10.8.50">
    <property type="match status" value="1"/>
</dbReference>
<comment type="subcellular location">
    <subcellularLocation>
        <location evidence="1 10">Nucleus</location>
    </subcellularLocation>
</comment>
<dbReference type="Gene3D" id="3.30.230.10">
    <property type="match status" value="1"/>
</dbReference>
<keyword evidence="4" id="KW-0378">Hydrolase</keyword>
<dbReference type="EMBL" id="CAADRP010000136">
    <property type="protein sequence ID" value="VFU23764.1"/>
    <property type="molecule type" value="Genomic_DNA"/>
</dbReference>
<dbReference type="Gene3D" id="3.30.565.10">
    <property type="entry name" value="Histidine kinase-like ATPase, C-terminal domain"/>
    <property type="match status" value="1"/>
</dbReference>
<dbReference type="InterPro" id="IPR036890">
    <property type="entry name" value="HATPase_C_sf"/>
</dbReference>
<evidence type="ECO:0000256" key="9">
    <source>
        <dbReference type="ARBA" id="ARBA00023242"/>
    </source>
</evidence>
<dbReference type="GO" id="GO:0005524">
    <property type="term" value="F:ATP binding"/>
    <property type="evidence" value="ECO:0007669"/>
    <property type="project" value="UniProtKB-UniRule"/>
</dbReference>
<proteinExistence type="inferred from homology"/>
<dbReference type="FunFam" id="1.10.8.50:FF:000006">
    <property type="entry name" value="DNA topoisomerase 6 subunit B"/>
    <property type="match status" value="1"/>
</dbReference>
<dbReference type="GO" id="GO:0042802">
    <property type="term" value="F:identical protein binding"/>
    <property type="evidence" value="ECO:0007669"/>
    <property type="project" value="UniProtKB-ARBA"/>
</dbReference>
<dbReference type="GO" id="GO:0004553">
    <property type="term" value="F:hydrolase activity, hydrolyzing O-glycosyl compounds"/>
    <property type="evidence" value="ECO:0007669"/>
    <property type="project" value="InterPro"/>
</dbReference>
<dbReference type="InterPro" id="IPR015320">
    <property type="entry name" value="TopoVI_B_transducer"/>
</dbReference>
<feature type="binding site" evidence="10">
    <location>
        <position position="556"/>
    </location>
    <ligand>
        <name>ATP</name>
        <dbReference type="ChEBI" id="CHEBI:30616"/>
    </ligand>
</feature>
<evidence type="ECO:0000259" key="13">
    <source>
        <dbReference type="Pfam" id="PF09239"/>
    </source>
</evidence>
<feature type="binding site" evidence="10">
    <location>
        <begin position="586"/>
        <end position="593"/>
    </location>
    <ligand>
        <name>ATP</name>
        <dbReference type="ChEBI" id="CHEBI:30616"/>
    </ligand>
</feature>
<dbReference type="Pfam" id="PF09239">
    <property type="entry name" value="Topo-VIb_trans"/>
    <property type="match status" value="1"/>
</dbReference>
<comment type="similarity">
    <text evidence="2">Belongs to the glycosyl hydrolase 1 family.</text>
</comment>
<evidence type="ECO:0000256" key="10">
    <source>
        <dbReference type="HAMAP-Rule" id="MF_03165"/>
    </source>
</evidence>
<dbReference type="SUPFAM" id="SSF46946">
    <property type="entry name" value="S13-like H2TH domain"/>
    <property type="match status" value="1"/>
</dbReference>
<keyword evidence="3 10" id="KW-0547">Nucleotide-binding</keyword>
<dbReference type="GO" id="GO:0003918">
    <property type="term" value="F:DNA topoisomerase type II (double strand cut, ATP-hydrolyzing) activity"/>
    <property type="evidence" value="ECO:0007669"/>
    <property type="project" value="UniProtKB-UniRule"/>
</dbReference>
<keyword evidence="8 10" id="KW-0413">Isomerase</keyword>
<dbReference type="NCBIfam" id="NF003218">
    <property type="entry name" value="PRK04184.1"/>
    <property type="match status" value="1"/>
</dbReference>
<dbReference type="SUPFAM" id="SSF55874">
    <property type="entry name" value="ATPase domain of HSP90 chaperone/DNA topoisomerase II/histidine kinase"/>
    <property type="match status" value="1"/>
</dbReference>
<dbReference type="CDD" id="cd00823">
    <property type="entry name" value="TopoIIB_Trans"/>
    <property type="match status" value="1"/>
</dbReference>
<dbReference type="Gene3D" id="3.20.20.80">
    <property type="entry name" value="Glycosidases"/>
    <property type="match status" value="2"/>
</dbReference>
<evidence type="ECO:0000256" key="7">
    <source>
        <dbReference type="ARBA" id="ARBA00023125"/>
    </source>
</evidence>
<dbReference type="SUPFAM" id="SSF51445">
    <property type="entry name" value="(Trans)glycosidases"/>
    <property type="match status" value="1"/>
</dbReference>
<dbReference type="GO" id="GO:0005634">
    <property type="term" value="C:nucleus"/>
    <property type="evidence" value="ECO:0007669"/>
    <property type="project" value="UniProtKB-SubCell"/>
</dbReference>
<dbReference type="PANTHER" id="PTHR48444">
    <property type="entry name" value="DNA TOPOISOMERASE 6 SUBUNIT B"/>
    <property type="match status" value="1"/>
</dbReference>
<evidence type="ECO:0000256" key="4">
    <source>
        <dbReference type="ARBA" id="ARBA00022801"/>
    </source>
</evidence>
<dbReference type="Pfam" id="PF00232">
    <property type="entry name" value="Glyco_hydro_1"/>
    <property type="match status" value="2"/>
</dbReference>
<feature type="binding site" evidence="10">
    <location>
        <position position="912"/>
    </location>
    <ligand>
        <name>ATP</name>
        <dbReference type="ChEBI" id="CHEBI:30616"/>
    </ligand>
</feature>
<dbReference type="GO" id="GO:0003677">
    <property type="term" value="F:DNA binding"/>
    <property type="evidence" value="ECO:0007669"/>
    <property type="project" value="UniProtKB-UniRule"/>
</dbReference>
<dbReference type="SUPFAM" id="SSF54211">
    <property type="entry name" value="Ribosomal protein S5 domain 2-like"/>
    <property type="match status" value="1"/>
</dbReference>
<dbReference type="InterPro" id="IPR010979">
    <property type="entry name" value="Ribosomal_uS13-like_H2TH"/>
</dbReference>
<comment type="subunit">
    <text evidence="10">Homodimer. Heterotetramer of two TOP6A and two TOP6B subunits.</text>
</comment>
<dbReference type="GO" id="GO:0005975">
    <property type="term" value="P:carbohydrate metabolic process"/>
    <property type="evidence" value="ECO:0007669"/>
    <property type="project" value="InterPro"/>
</dbReference>
<dbReference type="InterPro" id="IPR033132">
    <property type="entry name" value="GH_1_N_CS"/>
</dbReference>
<gene>
    <name evidence="10" type="primary">TOP6B</name>
    <name evidence="14" type="ORF">SVIM_LOCUS39085</name>
</gene>
<keyword evidence="12" id="KW-0732">Signal</keyword>
<dbReference type="PRINTS" id="PR00131">
    <property type="entry name" value="GLHYDRLASE1"/>
</dbReference>
<sequence length="1065" mass="119822">MKAGGHSCLSPRAMATKNCFLPTLLLVLRIIVTSNAAAAAPSHSIASLNRSSFPGGFIFGTASSAYQYEGAAAEGGRGPSIWDVYTHRYPGIQPFVTLFHWDLPHALEDEYGGFLSPRIVNDYEDYAQICFREFGDRVKYWITLNEPWSFSIGGYAAGLLAPGRCSDWQGLNCAGGDSGTEPYLAAHYQLLAHAKAVQLYKKKYQKTQKGVIGITLVSQWFVPFSDAKHDQNAAKEALDFMLGWFMDPLTRGHYPHTMRSLVGDRLPKFSQEQSQMIRGSFDFIGLNYYTSNYAAYMPPSNSSNPSYLTDSRVNLSTERHGVSIGPKAASEWLFVYPRGIRDLLLYVKREYNNPLIYITENGIDESNNGSLTLKEALADTTRSLTLWIFRMEIGGSSESQSQNETKKGKSKIPRKPKESLLKQKSPAEFFAENKNIAGFDNPGKSLYTTVRELVENSLDSAESISELPVVEITIEEIGKSKFNSMIGLVDRERVDAQLYDDYETAKAREKRLAKEARAQEMQAKNAALGKKVKEQSSTKGMKGRGEASFYRVTCKDNGKGMPHDDIPNMFGRVLSGTKYGLKQTRGKFGLGAKMALIWSKMSTGLPIEISSSMKAQSYISFCRLDIDIHRNIPHIHLHEKRNNDDWWHGAEIQVVIEGNWTTYRSKILHYMRQMAVITPYAQFLFRFISDAPDKNVTIQFARRTDVMPPVPLETKHHPSSVDLLLIKRLIAETSKQNLLQFLQHEFVNIGKSLAERLIGELGPEFSPKMVVKSLSDQQIVRINQLFRQAKFDDPTGDCLSPAGEYNLHLGIIKELHPDMVATYSGSAQVFEGHPFIVEAGVSVGGKDVKQGLNIFRFANRIPLLFEQGADVVTRTALKRINWGSYKINQTQDRIGVFVSVVSTKIPFKGTGKEYIGDDITEIATAVKSAIQQCCIQLKSKIMKKMQAREQQERKRNLSRYIPDATNAVYDVLKHMSQSHASKRKRYSGEEAEILSKITANLITKETLKEKLAEHVEKVDYEMAMEYATQSGVTEEPREDIFIQTLDPENKFIEFQSPIFVFRLVC</sequence>
<dbReference type="InterPro" id="IPR017853">
    <property type="entry name" value="GH"/>
</dbReference>
<evidence type="ECO:0000256" key="6">
    <source>
        <dbReference type="ARBA" id="ARBA00023029"/>
    </source>
</evidence>
<dbReference type="InterPro" id="IPR005734">
    <property type="entry name" value="TopoVI_B"/>
</dbReference>
<feature type="signal peptide" evidence="12">
    <location>
        <begin position="1"/>
        <end position="39"/>
    </location>
</feature>
<keyword evidence="7 10" id="KW-0238">DNA-binding</keyword>
<dbReference type="Pfam" id="PF13589">
    <property type="entry name" value="HATPase_c_3"/>
    <property type="match status" value="1"/>
</dbReference>
<comment type="similarity">
    <text evidence="10">Belongs to the TOP6B family.</text>
</comment>
<dbReference type="GO" id="GO:0006265">
    <property type="term" value="P:DNA topological change"/>
    <property type="evidence" value="ECO:0007669"/>
    <property type="project" value="UniProtKB-UniRule"/>
</dbReference>
<comment type="function">
    <text evidence="10">Component of the DNA topoisomerase VI involved in chromatin organization and progression of endoreduplication cycles. Relaxes both positive and negative superturns and exhibits a strong decatenase activity. The B subunit binds ATP.</text>
</comment>
<organism evidence="14">
    <name type="scientific">Salix viminalis</name>
    <name type="common">Common osier</name>
    <name type="synonym">Basket willow</name>
    <dbReference type="NCBI Taxonomy" id="40686"/>
    <lineage>
        <taxon>Eukaryota</taxon>
        <taxon>Viridiplantae</taxon>
        <taxon>Streptophyta</taxon>
        <taxon>Embryophyta</taxon>
        <taxon>Tracheophyta</taxon>
        <taxon>Spermatophyta</taxon>
        <taxon>Magnoliopsida</taxon>
        <taxon>eudicotyledons</taxon>
        <taxon>Gunneridae</taxon>
        <taxon>Pentapetalae</taxon>
        <taxon>rosids</taxon>
        <taxon>fabids</taxon>
        <taxon>Malpighiales</taxon>
        <taxon>Salicaceae</taxon>
        <taxon>Saliceae</taxon>
        <taxon>Salix</taxon>
    </lineage>
</organism>
<accession>A0A6N2K672</accession>
<dbReference type="HAMAP" id="MF_00322">
    <property type="entry name" value="Top6B"/>
    <property type="match status" value="1"/>
</dbReference>
<name>A0A6N2K672_SALVM</name>
<dbReference type="InterPro" id="IPR001360">
    <property type="entry name" value="Glyco_hydro_1"/>
</dbReference>
<comment type="catalytic activity">
    <reaction evidence="10">
        <text>ATP-dependent breakage, passage and rejoining of double-stranded DNA.</text>
        <dbReference type="EC" id="5.6.2.2"/>
    </reaction>
</comment>
<evidence type="ECO:0000256" key="12">
    <source>
        <dbReference type="SAM" id="SignalP"/>
    </source>
</evidence>
<evidence type="ECO:0000256" key="8">
    <source>
        <dbReference type="ARBA" id="ARBA00023235"/>
    </source>
</evidence>
<dbReference type="PROSITE" id="PS00653">
    <property type="entry name" value="GLYCOSYL_HYDROL_F1_2"/>
    <property type="match status" value="1"/>
</dbReference>
<reference evidence="14" key="1">
    <citation type="submission" date="2019-03" db="EMBL/GenBank/DDBJ databases">
        <authorList>
            <person name="Mank J."/>
            <person name="Almeida P."/>
        </authorList>
    </citation>
    <scope>NUCLEOTIDE SEQUENCE</scope>
    <source>
        <strain evidence="14">78183</strain>
    </source>
</reference>
<feature type="chain" id="PRO_5026928174" description="DNA topoisomerase 6 subunit B" evidence="12">
    <location>
        <begin position="40"/>
        <end position="1065"/>
    </location>
</feature>
<evidence type="ECO:0000256" key="2">
    <source>
        <dbReference type="ARBA" id="ARBA00010838"/>
    </source>
</evidence>
<evidence type="ECO:0000313" key="14">
    <source>
        <dbReference type="EMBL" id="VFU23764.1"/>
    </source>
</evidence>
<feature type="binding site" evidence="10">
    <location>
        <position position="456"/>
    </location>
    <ligand>
        <name>ATP</name>
        <dbReference type="ChEBI" id="CHEBI:30616"/>
    </ligand>
</feature>
<keyword evidence="5 10" id="KW-0067">ATP-binding</keyword>
<feature type="region of interest" description="Disordered" evidence="11">
    <location>
        <begin position="397"/>
        <end position="423"/>
    </location>
</feature>
<dbReference type="GO" id="GO:0009330">
    <property type="term" value="C:DNA topoisomerase type II (double strand cut, ATP-hydrolyzing) complex"/>
    <property type="evidence" value="ECO:0007669"/>
    <property type="project" value="UniProtKB-UniRule"/>
</dbReference>
<dbReference type="InterPro" id="IPR014721">
    <property type="entry name" value="Ribsml_uS5_D2-typ_fold_subgr"/>
</dbReference>